<protein>
    <recommendedName>
        <fullName evidence="1">Transposase IS204/IS1001/IS1096/IS1165 DDE domain-containing protein</fullName>
    </recommendedName>
</protein>
<dbReference type="Gene3D" id="1.10.10.60">
    <property type="entry name" value="Homeodomain-like"/>
    <property type="match status" value="1"/>
</dbReference>
<dbReference type="InterPro" id="IPR047951">
    <property type="entry name" value="Transpos_ISL3"/>
</dbReference>
<reference evidence="2 4" key="1">
    <citation type="submission" date="2017-11" db="EMBL/GenBank/DDBJ databases">
        <title>Complete genome sequence of Streptomyces lavendulae subsp. lavendulae CCM 3239 (formerly 'Streptomyces aureofaciens CCM 3239'), the producer of the angucycline-type antibiotic auricin.</title>
        <authorList>
            <person name="Busche T."/>
            <person name="Novakova R."/>
            <person name="Al'Dilaimi A."/>
            <person name="Homerova D."/>
            <person name="Feckova L."/>
            <person name="Rezuchova B."/>
            <person name="Mingyar E."/>
            <person name="Csolleiova D."/>
            <person name="Bekeova C."/>
            <person name="Winkler A."/>
            <person name="Sevcikova B."/>
            <person name="Kalinowski J."/>
            <person name="Kormanec J."/>
            <person name="Ruckert C."/>
        </authorList>
    </citation>
    <scope>NUCLEOTIDE SEQUENCE [LARGE SCALE GENOMIC DNA]</scope>
    <source>
        <strain evidence="2 4">CCM 3239</strain>
    </source>
</reference>
<evidence type="ECO:0000313" key="2">
    <source>
        <dbReference type="EMBL" id="ATZ22091.1"/>
    </source>
</evidence>
<name>A0A2K8P5R2_STRLA</name>
<dbReference type="Pfam" id="PF01610">
    <property type="entry name" value="DDE_Tnp_ISL3"/>
    <property type="match status" value="1"/>
</dbReference>
<gene>
    <name evidence="2" type="ORF">SLAV_00805</name>
    <name evidence="3" type="ORF">SLAV_38585</name>
</gene>
<dbReference type="KEGG" id="slx:SLAV_00805"/>
<dbReference type="AlphaFoldDB" id="A0A2K8P5R2"/>
<sequence>MTGKKLLVRPRVRRLLCDRPTCRRRTFVEQVSGLSKRYRRSSLGLKGWLRQVGVELGGRAGERLCRRMHLVAARTRMLELLGPATAPERSPRALGVDEFAFRKGRTYGTLLVKADRAVDVLPDRTSETFAACLRERADEETAGISEAPTLMQLPLHQLPRTQILERTCQRHADVHKLVAAGWTISAIARRLNLDRKTVRRFRDTDLDQLLASAHERRPAGVLEPFKPYLNT</sequence>
<dbReference type="EMBL" id="CP024985">
    <property type="protein sequence ID" value="ATZ29480.1"/>
    <property type="molecule type" value="Genomic_DNA"/>
</dbReference>
<dbReference type="PANTHER" id="PTHR33498">
    <property type="entry name" value="TRANSPOSASE FOR INSERTION SEQUENCE ELEMENT IS1557"/>
    <property type="match status" value="1"/>
</dbReference>
<dbReference type="InterPro" id="IPR002560">
    <property type="entry name" value="Transposase_DDE"/>
</dbReference>
<dbReference type="GeneID" id="49388655"/>
<dbReference type="RefSeq" id="WP_158741079.1">
    <property type="nucleotide sequence ID" value="NZ_CP024985.1"/>
</dbReference>
<dbReference type="KEGG" id="slx:SLAV_38585"/>
<evidence type="ECO:0000313" key="3">
    <source>
        <dbReference type="EMBL" id="ATZ29480.1"/>
    </source>
</evidence>
<evidence type="ECO:0000259" key="1">
    <source>
        <dbReference type="Pfam" id="PF01610"/>
    </source>
</evidence>
<dbReference type="Pfam" id="PF13384">
    <property type="entry name" value="HTH_23"/>
    <property type="match status" value="1"/>
</dbReference>
<keyword evidence="4" id="KW-1185">Reference proteome</keyword>
<organism evidence="2 4">
    <name type="scientific">Streptomyces lavendulae subsp. lavendulae</name>
    <dbReference type="NCBI Taxonomy" id="58340"/>
    <lineage>
        <taxon>Bacteria</taxon>
        <taxon>Bacillati</taxon>
        <taxon>Actinomycetota</taxon>
        <taxon>Actinomycetes</taxon>
        <taxon>Kitasatosporales</taxon>
        <taxon>Streptomycetaceae</taxon>
        <taxon>Streptomyces</taxon>
    </lineage>
</organism>
<proteinExistence type="predicted"/>
<dbReference type="OrthoDB" id="3238779at2"/>
<evidence type="ECO:0000313" key="4">
    <source>
        <dbReference type="Proteomes" id="UP000231791"/>
    </source>
</evidence>
<accession>A0A2K8P5R2</accession>
<dbReference type="EMBL" id="CP024985">
    <property type="protein sequence ID" value="ATZ22091.1"/>
    <property type="molecule type" value="Genomic_DNA"/>
</dbReference>
<dbReference type="Proteomes" id="UP000231791">
    <property type="component" value="Chromosome"/>
</dbReference>
<dbReference type="PANTHER" id="PTHR33498:SF1">
    <property type="entry name" value="TRANSPOSASE FOR INSERTION SEQUENCE ELEMENT IS1557"/>
    <property type="match status" value="1"/>
</dbReference>
<feature type="domain" description="Transposase IS204/IS1001/IS1096/IS1165 DDE" evidence="1">
    <location>
        <begin position="94"/>
        <end position="146"/>
    </location>
</feature>